<proteinExistence type="predicted"/>
<sequence>MHLTMALLSLGLLTFFTPCSATMSARLYAGVSLNSTIFNLNHSSVTSSASTPNTLGVSTSSASSTVCHIVTSWTAHACPLVCERDDCEYSITATTTVSASIVACLSTPAVTSLLPCLIACSFDTCGTPTMTTTHPQACATTGVPSPASDLQRVQATGCSVVTLYGGQDQITTTKCNAARTSCVPCIGCNAPQC</sequence>
<dbReference type="HOGENOM" id="CLU_1408507_0_0_1"/>
<feature type="chain" id="PRO_5004021823" evidence="1">
    <location>
        <begin position="22"/>
        <end position="193"/>
    </location>
</feature>
<dbReference type="RefSeq" id="XP_007675169.1">
    <property type="nucleotide sequence ID" value="XM_007676979.1"/>
</dbReference>
<dbReference type="AlphaFoldDB" id="M2MZE9"/>
<reference evidence="2 3" key="1">
    <citation type="journal article" date="2012" name="PLoS Pathog.">
        <title>Diverse lifestyles and strategies of plant pathogenesis encoded in the genomes of eighteen Dothideomycetes fungi.</title>
        <authorList>
            <person name="Ohm R.A."/>
            <person name="Feau N."/>
            <person name="Henrissat B."/>
            <person name="Schoch C.L."/>
            <person name="Horwitz B.A."/>
            <person name="Barry K.W."/>
            <person name="Condon B.J."/>
            <person name="Copeland A.C."/>
            <person name="Dhillon B."/>
            <person name="Glaser F."/>
            <person name="Hesse C.N."/>
            <person name="Kosti I."/>
            <person name="LaButti K."/>
            <person name="Lindquist E.A."/>
            <person name="Lucas S."/>
            <person name="Salamov A.A."/>
            <person name="Bradshaw R.E."/>
            <person name="Ciuffetti L."/>
            <person name="Hamelin R.C."/>
            <person name="Kema G.H.J."/>
            <person name="Lawrence C."/>
            <person name="Scott J.A."/>
            <person name="Spatafora J.W."/>
            <person name="Turgeon B.G."/>
            <person name="de Wit P.J.G.M."/>
            <person name="Zhong S."/>
            <person name="Goodwin S.B."/>
            <person name="Grigoriev I.V."/>
        </authorList>
    </citation>
    <scope>NUCLEOTIDE SEQUENCE [LARGE SCALE GENOMIC DNA]</scope>
    <source>
        <strain evidence="2 3">UAMH 10762</strain>
    </source>
</reference>
<gene>
    <name evidence="2" type="ORF">BAUCODRAFT_32728</name>
</gene>
<dbReference type="Proteomes" id="UP000011761">
    <property type="component" value="Unassembled WGS sequence"/>
</dbReference>
<evidence type="ECO:0000313" key="2">
    <source>
        <dbReference type="EMBL" id="EMC96983.1"/>
    </source>
</evidence>
<feature type="signal peptide" evidence="1">
    <location>
        <begin position="1"/>
        <end position="21"/>
    </location>
</feature>
<protein>
    <submittedName>
        <fullName evidence="2">Uncharacterized protein</fullName>
    </submittedName>
</protein>
<name>M2MZE9_BAUPA</name>
<dbReference type="KEGG" id="bcom:BAUCODRAFT_32728"/>
<evidence type="ECO:0000256" key="1">
    <source>
        <dbReference type="SAM" id="SignalP"/>
    </source>
</evidence>
<keyword evidence="1" id="KW-0732">Signal</keyword>
<dbReference type="GeneID" id="19111856"/>
<evidence type="ECO:0000313" key="3">
    <source>
        <dbReference type="Proteomes" id="UP000011761"/>
    </source>
</evidence>
<keyword evidence="3" id="KW-1185">Reference proteome</keyword>
<organism evidence="2 3">
    <name type="scientific">Baudoinia panamericana (strain UAMH 10762)</name>
    <name type="common">Angels' share fungus</name>
    <name type="synonym">Baudoinia compniacensis (strain UAMH 10762)</name>
    <dbReference type="NCBI Taxonomy" id="717646"/>
    <lineage>
        <taxon>Eukaryota</taxon>
        <taxon>Fungi</taxon>
        <taxon>Dikarya</taxon>
        <taxon>Ascomycota</taxon>
        <taxon>Pezizomycotina</taxon>
        <taxon>Dothideomycetes</taxon>
        <taxon>Dothideomycetidae</taxon>
        <taxon>Mycosphaerellales</taxon>
        <taxon>Teratosphaeriaceae</taxon>
        <taxon>Baudoinia</taxon>
    </lineage>
</organism>
<dbReference type="EMBL" id="KB445554">
    <property type="protein sequence ID" value="EMC96983.1"/>
    <property type="molecule type" value="Genomic_DNA"/>
</dbReference>
<accession>M2MZE9</accession>